<feature type="region of interest" description="Disordered" evidence="1">
    <location>
        <begin position="668"/>
        <end position="690"/>
    </location>
</feature>
<feature type="compositionally biased region" description="Pro residues" evidence="1">
    <location>
        <begin position="209"/>
        <end position="218"/>
    </location>
</feature>
<sequence>MLRVQMQLPAGRGELCRVYRSRRAHTTRAAAQHCAARPAPRRHRPRLPSRAQRPQRYTLYTYLQTSPRSPRRRTALCRAPSAAPPSTPPTIPCPATSEVHALYLPTDEPTQPAPPHSTVPRAQRRAAIDPAYHPVLSDLRGTRSIPTYRRAHAARAAAQHCAARPAPRRHRPRLPSRAQRPQRYTLYTYLQTSPRSPRRRTALCRAPSAAPPSTPPTIPCSATSEVHALYLPTDEPTQPAPPHSTVPRAQRRAAIDPAYHPVLSDLRGTRSIPTYRRAHAARAAAQHCAARPAPRRHRPRLPSRAQRPQRYTLYTYLQTSPRSPRRRTALCRAPSAAPPSTPPTIPCSATSAVHALYLPTDEPTHAARAAAQHCAARPAPRRHRPRLPSRAQRPQRYTLYTYLQTSPRSPRRRTALCRAPSAAPPSTPPTIPCSATSEVHALYLPTDEPTQPAPPHSTVPRAQRRAAIDPAYHPVLSDLSATSEVHALYLPTDEPTQPAPPHSTVPRAQRRAAIDPAYHPVLSDLRGTRSIPTYRRAHAARAAAQHCAARPAPRRHRPRLPSRAQRPQRYTLYTYLQTSPRSPRRRTALCRAPSAAPPSTPPTIPCSATSEVHALYLPTDEPTQPAPPHSTVPRAQRRAAIDPAYHPVLSDLRGTRSIPTYRRAHAARAAAQHCAARPAPRRHRPRLPSRAQRPQRYTLYTYLQTSPRSPRRRTALCRAPSAAPPSTPPTIPCSATSEVHALYLPTDEPTQPAPPHSTVPRAQRRAAIDPAYHPVLSDLRDVSPSLHLAALVPRLGAGRGGRAARAGRARRRPRRAPPRLPRAHTTRPNPPSDINLHDEDVSELAVRSRHLRAEARERAKFVRKQRARRHTHDTVRPYTPRQFPLAEATYAAMLAASAGAECEAEAEGGGQAAGGDSPASSRESLGELASSLSPASPAPYDNDDPDDKEWDPTAERAERRKTSFR</sequence>
<feature type="region of interest" description="Disordered" evidence="1">
    <location>
        <begin position="158"/>
        <end position="180"/>
    </location>
</feature>
<feature type="region of interest" description="Disordered" evidence="1">
    <location>
        <begin position="194"/>
        <end position="218"/>
    </location>
</feature>
<evidence type="ECO:0000313" key="2">
    <source>
        <dbReference type="EMBL" id="CAH1286821.1"/>
    </source>
</evidence>
<gene>
    <name evidence="2" type="ORF">CINC_LOCUS20</name>
</gene>
<dbReference type="Proteomes" id="UP001154114">
    <property type="component" value="Unassembled WGS sequence"/>
</dbReference>
<feature type="region of interest" description="Disordered" evidence="1">
    <location>
        <begin position="901"/>
        <end position="965"/>
    </location>
</feature>
<dbReference type="AlphaFoldDB" id="A0A9P0E1V9"/>
<keyword evidence="3" id="KW-1185">Reference proteome</keyword>
<dbReference type="OrthoDB" id="6022640at2759"/>
<reference evidence="2" key="1">
    <citation type="submission" date="2021-12" db="EMBL/GenBank/DDBJ databases">
        <authorList>
            <person name="King R."/>
        </authorList>
    </citation>
    <scope>NUCLEOTIDE SEQUENCE</scope>
</reference>
<feature type="compositionally biased region" description="Low complexity" evidence="1">
    <location>
        <begin position="668"/>
        <end position="678"/>
    </location>
</feature>
<feature type="region of interest" description="Disordered" evidence="1">
    <location>
        <begin position="544"/>
        <end position="566"/>
    </location>
</feature>
<name>A0A9P0E1V9_CHRIL</name>
<feature type="compositionally biased region" description="Basic residues" evidence="1">
    <location>
        <begin position="805"/>
        <end position="825"/>
    </location>
</feature>
<feature type="compositionally biased region" description="Low complexity" evidence="1">
    <location>
        <begin position="914"/>
        <end position="940"/>
    </location>
</feature>
<feature type="region of interest" description="Disordered" evidence="1">
    <location>
        <begin position="284"/>
        <end position="305"/>
    </location>
</feature>
<organism evidence="2 3">
    <name type="scientific">Chrysodeixis includens</name>
    <name type="common">Soybean looper</name>
    <name type="synonym">Pseudoplusia includens</name>
    <dbReference type="NCBI Taxonomy" id="689277"/>
    <lineage>
        <taxon>Eukaryota</taxon>
        <taxon>Metazoa</taxon>
        <taxon>Ecdysozoa</taxon>
        <taxon>Arthropoda</taxon>
        <taxon>Hexapoda</taxon>
        <taxon>Insecta</taxon>
        <taxon>Pterygota</taxon>
        <taxon>Neoptera</taxon>
        <taxon>Endopterygota</taxon>
        <taxon>Lepidoptera</taxon>
        <taxon>Glossata</taxon>
        <taxon>Ditrysia</taxon>
        <taxon>Noctuoidea</taxon>
        <taxon>Noctuidae</taxon>
        <taxon>Plusiinae</taxon>
        <taxon>Chrysodeixis</taxon>
    </lineage>
</organism>
<protein>
    <submittedName>
        <fullName evidence="2">Uncharacterized protein</fullName>
    </submittedName>
</protein>
<feature type="compositionally biased region" description="Basic and acidic residues" evidence="1">
    <location>
        <begin position="950"/>
        <end position="965"/>
    </location>
</feature>
<proteinExistence type="predicted"/>
<evidence type="ECO:0000313" key="3">
    <source>
        <dbReference type="Proteomes" id="UP001154114"/>
    </source>
</evidence>
<feature type="region of interest" description="Disordered" evidence="1">
    <location>
        <begin position="798"/>
        <end position="836"/>
    </location>
</feature>
<dbReference type="EMBL" id="CAJCES030000003">
    <property type="protein sequence ID" value="CAH1286821.1"/>
    <property type="molecule type" value="Genomic_DNA"/>
</dbReference>
<comment type="caution">
    <text evidence="2">The sequence shown here is derived from an EMBL/GenBank/DDBJ whole genome shotgun (WGS) entry which is preliminary data.</text>
</comment>
<accession>A0A9P0E1V9</accession>
<evidence type="ECO:0000256" key="1">
    <source>
        <dbReference type="SAM" id="MobiDB-lite"/>
    </source>
</evidence>